<dbReference type="EMBL" id="VYZI01000143">
    <property type="protein sequence ID" value="NWR73595.1"/>
    <property type="molecule type" value="Genomic_DNA"/>
</dbReference>
<keyword evidence="4 6" id="KW-1133">Transmembrane helix</keyword>
<dbReference type="OrthoDB" id="420519at2759"/>
<evidence type="ECO:0000256" key="5">
    <source>
        <dbReference type="ARBA" id="ARBA00023136"/>
    </source>
</evidence>
<feature type="region of interest" description="Disordered" evidence="7">
    <location>
        <begin position="586"/>
        <end position="610"/>
    </location>
</feature>
<feature type="transmembrane region" description="Helical" evidence="6">
    <location>
        <begin position="201"/>
        <end position="222"/>
    </location>
</feature>
<organism evidence="8 9">
    <name type="scientific">Centropus unirufus</name>
    <dbReference type="NCBI Taxonomy" id="1118519"/>
    <lineage>
        <taxon>Eukaryota</taxon>
        <taxon>Metazoa</taxon>
        <taxon>Chordata</taxon>
        <taxon>Craniata</taxon>
        <taxon>Vertebrata</taxon>
        <taxon>Euteleostomi</taxon>
        <taxon>Archelosauria</taxon>
        <taxon>Archosauria</taxon>
        <taxon>Dinosauria</taxon>
        <taxon>Saurischia</taxon>
        <taxon>Theropoda</taxon>
        <taxon>Coelurosauria</taxon>
        <taxon>Aves</taxon>
        <taxon>Neognathae</taxon>
        <taxon>Neoaves</taxon>
        <taxon>Otidimorphae</taxon>
        <taxon>Cuculiformes</taxon>
        <taxon>Centropidae</taxon>
        <taxon>Centropus</taxon>
    </lineage>
</organism>
<feature type="transmembrane region" description="Helical" evidence="6">
    <location>
        <begin position="518"/>
        <end position="540"/>
    </location>
</feature>
<comment type="caution">
    <text evidence="8">The sequence shown here is derived from an EMBL/GenBank/DDBJ whole genome shotgun (WGS) entry which is preliminary data.</text>
</comment>
<evidence type="ECO:0000256" key="4">
    <source>
        <dbReference type="ARBA" id="ARBA00022989"/>
    </source>
</evidence>
<dbReference type="Pfam" id="PF04515">
    <property type="entry name" value="Choline_transpo"/>
    <property type="match status" value="1"/>
</dbReference>
<feature type="transmembrane region" description="Helical" evidence="6">
    <location>
        <begin position="242"/>
        <end position="263"/>
    </location>
</feature>
<gene>
    <name evidence="8" type="primary">Slc44a3</name>
    <name evidence="8" type="ORF">CENUNI_R10862</name>
</gene>
<feature type="non-terminal residue" evidence="8">
    <location>
        <position position="1"/>
    </location>
</feature>
<dbReference type="PANTHER" id="PTHR12385">
    <property type="entry name" value="CHOLINE TRANSPORTER-LIKE (SLC FAMILY 44)"/>
    <property type="match status" value="1"/>
</dbReference>
<dbReference type="GO" id="GO:0022857">
    <property type="term" value="F:transmembrane transporter activity"/>
    <property type="evidence" value="ECO:0007669"/>
    <property type="project" value="UniProtKB-UniRule"/>
</dbReference>
<comment type="function">
    <text evidence="6">Choline transporter.</text>
</comment>
<feature type="non-terminal residue" evidence="8">
    <location>
        <position position="610"/>
    </location>
</feature>
<comment type="subcellular location">
    <subcellularLocation>
        <location evidence="6">Cell membrane</location>
        <topology evidence="6">Multi-pass membrane protein</topology>
    </subcellularLocation>
    <subcellularLocation>
        <location evidence="1">Membrane</location>
        <topology evidence="1">Multi-pass membrane protein</topology>
    </subcellularLocation>
</comment>
<sequence>MFLTGYAVLAGAAERLVLGYDSFGNICGRKNTPIKGAPLSGQDMTNKKYVFFLNSCSLEMQSLKISSVSLCVSSCPQEQLNSLEDLQSFARNNGSYLCVYNLNISSYTLNPKAAELCPTLPVPPSKSFQLFNRCVPQNPECYSKYASALISMVNEMDVFHRTLSAILAGRDTVIGLSLLALAFSFILVLAFRFLRTLLVHTLIALVVFGLLFVSGVLWWLYYDYSNDPSTELETEKENVKFLLGYAIFSTIVTVVLITLTFVLRKRLQFTLQLFRIVAKIIGRIPFLLFQPLWTFLILTVFWFFWVAVLLSLGTAGTAHTTSGGQVEYRALSAICFMAWYHFIGLIWTSEFILACQQMTIAGAVVTCYFNRNKNSPPPHPILSSISVLFCYHLGTAVKGSFLIAILRIPRVVLSYLHNILKQKESACTKCLLKGGFCCFWCQESGLTYFNQHAYTTTTINGTDFCTSAKDAVFILAKNSAKLASITCVGDFILFLGKVFVVCFTVFGGLMAFNYHRELQAWVVPLLLVGFFAYVMSHCFLSVFEVTADAMFLCFAVDMETNDGSAEKPYFVDQELLTFVSQSNRLTEGQKHRNMRPFQDNEDGTELQPMV</sequence>
<proteinExistence type="inferred from homology"/>
<dbReference type="Proteomes" id="UP000517892">
    <property type="component" value="Unassembled WGS sequence"/>
</dbReference>
<dbReference type="InterPro" id="IPR007603">
    <property type="entry name" value="Choline_transptr-like"/>
</dbReference>
<feature type="transmembrane region" description="Helical" evidence="6">
    <location>
        <begin position="328"/>
        <end position="346"/>
    </location>
</feature>
<feature type="transmembrane region" description="Helical" evidence="6">
    <location>
        <begin position="491"/>
        <end position="512"/>
    </location>
</feature>
<dbReference type="AlphaFoldDB" id="A0A7K4ZQ66"/>
<evidence type="ECO:0000256" key="3">
    <source>
        <dbReference type="ARBA" id="ARBA00022692"/>
    </source>
</evidence>
<reference evidence="8 9" key="1">
    <citation type="submission" date="2019-09" db="EMBL/GenBank/DDBJ databases">
        <title>Bird 10,000 Genomes (B10K) Project - Family phase.</title>
        <authorList>
            <person name="Zhang G."/>
        </authorList>
    </citation>
    <scope>NUCLEOTIDE SEQUENCE [LARGE SCALE GENOMIC DNA]</scope>
    <source>
        <strain evidence="8">B10K-DU-017-25</strain>
        <tissue evidence="8">Mixed tissue sample</tissue>
    </source>
</reference>
<keyword evidence="9" id="KW-1185">Reference proteome</keyword>
<comment type="similarity">
    <text evidence="2 6">Belongs to the CTL (choline transporter-like) family.</text>
</comment>
<evidence type="ECO:0000313" key="9">
    <source>
        <dbReference type="Proteomes" id="UP000517892"/>
    </source>
</evidence>
<evidence type="ECO:0000256" key="7">
    <source>
        <dbReference type="SAM" id="MobiDB-lite"/>
    </source>
</evidence>
<evidence type="ECO:0000256" key="6">
    <source>
        <dbReference type="RuleBase" id="RU368066"/>
    </source>
</evidence>
<dbReference type="PANTHER" id="PTHR12385:SF13">
    <property type="entry name" value="CHOLINE TRANSPORTER-LIKE PROTEIN 3"/>
    <property type="match status" value="1"/>
</dbReference>
<accession>A0A7K4ZQ66</accession>
<dbReference type="GO" id="GO:0005886">
    <property type="term" value="C:plasma membrane"/>
    <property type="evidence" value="ECO:0007669"/>
    <property type="project" value="UniProtKB-SubCell"/>
</dbReference>
<name>A0A7K4ZQ66_9AVES</name>
<keyword evidence="5 6" id="KW-0472">Membrane</keyword>
<evidence type="ECO:0000256" key="1">
    <source>
        <dbReference type="ARBA" id="ARBA00004141"/>
    </source>
</evidence>
<feature type="transmembrane region" description="Helical" evidence="6">
    <location>
        <begin position="284"/>
        <end position="308"/>
    </location>
</feature>
<feature type="transmembrane region" description="Helical" evidence="6">
    <location>
        <begin position="173"/>
        <end position="194"/>
    </location>
</feature>
<keyword evidence="3 6" id="KW-0812">Transmembrane</keyword>
<protein>
    <recommendedName>
        <fullName evidence="6">Choline transporter-like protein</fullName>
    </recommendedName>
</protein>
<evidence type="ECO:0000313" key="8">
    <source>
        <dbReference type="EMBL" id="NWR73595.1"/>
    </source>
</evidence>
<evidence type="ECO:0000256" key="2">
    <source>
        <dbReference type="ARBA" id="ARBA00007168"/>
    </source>
</evidence>